<dbReference type="InterPro" id="IPR000485">
    <property type="entry name" value="AsnC-type_HTH_dom"/>
</dbReference>
<evidence type="ECO:0000313" key="6">
    <source>
        <dbReference type="EMBL" id="MFD1228403.1"/>
    </source>
</evidence>
<evidence type="ECO:0000256" key="3">
    <source>
        <dbReference type="ARBA" id="ARBA00023163"/>
    </source>
</evidence>
<dbReference type="PRINTS" id="PR00033">
    <property type="entry name" value="HTHASNC"/>
</dbReference>
<dbReference type="InterPro" id="IPR019888">
    <property type="entry name" value="Tscrpt_reg_AsnC-like"/>
</dbReference>
<reference evidence="7" key="1">
    <citation type="journal article" date="2019" name="Int. J. Syst. Evol. Microbiol.">
        <title>The Global Catalogue of Microorganisms (GCM) 10K type strain sequencing project: providing services to taxonomists for standard genome sequencing and annotation.</title>
        <authorList>
            <consortium name="The Broad Institute Genomics Platform"/>
            <consortium name="The Broad Institute Genome Sequencing Center for Infectious Disease"/>
            <person name="Wu L."/>
            <person name="Ma J."/>
        </authorList>
    </citation>
    <scope>NUCLEOTIDE SEQUENCE [LARGE SCALE GENOMIC DNA]</scope>
    <source>
        <strain evidence="7">CCUG 49584</strain>
    </source>
</reference>
<dbReference type="SMART" id="SM00344">
    <property type="entry name" value="HTH_ASNC"/>
    <property type="match status" value="1"/>
</dbReference>
<keyword evidence="2" id="KW-0238">DNA-binding</keyword>
<sequence>MRIRQSAGCTGTLFQVTVTLPVALFTIRIVPFQRGPKGGMMQDIDTTDQKILTILSQEARIPMKTLAARVGLSRSATSERVARLEKNGVIRGYRADIGLLDDAALQAFLMITLKRTPSISILDILAGFPAVRKVSSVSGQLDLVVEVEVPSINALNEIRNKIAEIENVEDLTTSIVLRREILRDK</sequence>
<evidence type="ECO:0000256" key="2">
    <source>
        <dbReference type="ARBA" id="ARBA00023125"/>
    </source>
</evidence>
<feature type="domain" description="HTH asnC-type" evidence="5">
    <location>
        <begin position="44"/>
        <end position="129"/>
    </location>
</feature>
<feature type="transmembrane region" description="Helical" evidence="4">
    <location>
        <begin position="12"/>
        <end position="31"/>
    </location>
</feature>
<dbReference type="Proteomes" id="UP001597263">
    <property type="component" value="Unassembled WGS sequence"/>
</dbReference>
<comment type="caution">
    <text evidence="6">The sequence shown here is derived from an EMBL/GenBank/DDBJ whole genome shotgun (WGS) entry which is preliminary data.</text>
</comment>
<accession>A0ABW3V611</accession>
<dbReference type="RefSeq" id="WP_289384948.1">
    <property type="nucleotide sequence ID" value="NZ_JAUCBM010000001.1"/>
</dbReference>
<keyword evidence="7" id="KW-1185">Reference proteome</keyword>
<evidence type="ECO:0000256" key="4">
    <source>
        <dbReference type="SAM" id="Phobius"/>
    </source>
</evidence>
<keyword evidence="4" id="KW-0472">Membrane</keyword>
<dbReference type="InterPro" id="IPR011008">
    <property type="entry name" value="Dimeric_a/b-barrel"/>
</dbReference>
<dbReference type="PANTHER" id="PTHR30154">
    <property type="entry name" value="LEUCINE-RESPONSIVE REGULATORY PROTEIN"/>
    <property type="match status" value="1"/>
</dbReference>
<keyword evidence="4" id="KW-1133">Transmembrane helix</keyword>
<dbReference type="Gene3D" id="3.30.70.920">
    <property type="match status" value="1"/>
</dbReference>
<keyword evidence="1" id="KW-0805">Transcription regulation</keyword>
<keyword evidence="3" id="KW-0804">Transcription</keyword>
<dbReference type="InterPro" id="IPR036388">
    <property type="entry name" value="WH-like_DNA-bd_sf"/>
</dbReference>
<dbReference type="InterPro" id="IPR019887">
    <property type="entry name" value="Tscrpt_reg_AsnC/Lrp_C"/>
</dbReference>
<dbReference type="SUPFAM" id="SSF46785">
    <property type="entry name" value="Winged helix' DNA-binding domain"/>
    <property type="match status" value="1"/>
</dbReference>
<protein>
    <submittedName>
        <fullName evidence="6">Lrp/AsnC family transcriptional regulator</fullName>
    </submittedName>
</protein>
<dbReference type="PANTHER" id="PTHR30154:SF34">
    <property type="entry name" value="TRANSCRIPTIONAL REGULATOR AZLB"/>
    <property type="match status" value="1"/>
</dbReference>
<dbReference type="PROSITE" id="PS50956">
    <property type="entry name" value="HTH_ASNC_2"/>
    <property type="match status" value="1"/>
</dbReference>
<keyword evidence="4" id="KW-0812">Transmembrane</keyword>
<proteinExistence type="predicted"/>
<organism evidence="6 7">
    <name type="scientific">Pseudochrobactrum kiredjianiae</name>
    <dbReference type="NCBI Taxonomy" id="386305"/>
    <lineage>
        <taxon>Bacteria</taxon>
        <taxon>Pseudomonadati</taxon>
        <taxon>Pseudomonadota</taxon>
        <taxon>Alphaproteobacteria</taxon>
        <taxon>Hyphomicrobiales</taxon>
        <taxon>Brucellaceae</taxon>
        <taxon>Pseudochrobactrum</taxon>
    </lineage>
</organism>
<dbReference type="SUPFAM" id="SSF54909">
    <property type="entry name" value="Dimeric alpha+beta barrel"/>
    <property type="match status" value="1"/>
</dbReference>
<dbReference type="Pfam" id="PF01037">
    <property type="entry name" value="AsnC_trans_reg"/>
    <property type="match status" value="1"/>
</dbReference>
<name>A0ABW3V611_9HYPH</name>
<dbReference type="EMBL" id="JBHTMA010000040">
    <property type="protein sequence ID" value="MFD1228403.1"/>
    <property type="molecule type" value="Genomic_DNA"/>
</dbReference>
<dbReference type="InterPro" id="IPR036390">
    <property type="entry name" value="WH_DNA-bd_sf"/>
</dbReference>
<evidence type="ECO:0000256" key="1">
    <source>
        <dbReference type="ARBA" id="ARBA00023015"/>
    </source>
</evidence>
<evidence type="ECO:0000259" key="5">
    <source>
        <dbReference type="PROSITE" id="PS50956"/>
    </source>
</evidence>
<dbReference type="Pfam" id="PF13412">
    <property type="entry name" value="HTH_24"/>
    <property type="match status" value="1"/>
</dbReference>
<evidence type="ECO:0000313" key="7">
    <source>
        <dbReference type="Proteomes" id="UP001597263"/>
    </source>
</evidence>
<dbReference type="Gene3D" id="1.10.10.10">
    <property type="entry name" value="Winged helix-like DNA-binding domain superfamily/Winged helix DNA-binding domain"/>
    <property type="match status" value="1"/>
</dbReference>
<gene>
    <name evidence="6" type="ORF">ACFQ35_14770</name>
</gene>